<comment type="caution">
    <text evidence="8">The sequence shown here is derived from an EMBL/GenBank/DDBJ whole genome shotgun (WGS) entry which is preliminary data.</text>
</comment>
<evidence type="ECO:0000259" key="6">
    <source>
        <dbReference type="Pfam" id="PF06429"/>
    </source>
</evidence>
<comment type="subunit">
    <text evidence="4">The basal body constitutes a major portion of the flagellar organelle and consists of five rings (E,L,P,S, and M) mounted on a central rod. The rod consists of about 26 subunits of FlgG in the distal portion, and FlgB, FlgC and FlgF are thought to build up the proximal portion of the rod with about 6 subunits each.</text>
</comment>
<dbReference type="NCBIfam" id="TIGR02490">
    <property type="entry name" value="flgF"/>
    <property type="match status" value="1"/>
</dbReference>
<protein>
    <recommendedName>
        <fullName evidence="4">Flagellar basal-body rod protein FlgF</fullName>
    </recommendedName>
</protein>
<evidence type="ECO:0000313" key="9">
    <source>
        <dbReference type="Proteomes" id="UP001161390"/>
    </source>
</evidence>
<dbReference type="SUPFAM" id="SSF117143">
    <property type="entry name" value="Flagellar hook protein flgE"/>
    <property type="match status" value="1"/>
</dbReference>
<organism evidence="8 9">
    <name type="scientific">Algimonas porphyrae</name>
    <dbReference type="NCBI Taxonomy" id="1128113"/>
    <lineage>
        <taxon>Bacteria</taxon>
        <taxon>Pseudomonadati</taxon>
        <taxon>Pseudomonadota</taxon>
        <taxon>Alphaproteobacteria</taxon>
        <taxon>Maricaulales</taxon>
        <taxon>Robiginitomaculaceae</taxon>
        <taxon>Algimonas</taxon>
    </lineage>
</organism>
<keyword evidence="8" id="KW-0969">Cilium</keyword>
<dbReference type="InterPro" id="IPR020013">
    <property type="entry name" value="Flagellar_FlgE/F/G"/>
</dbReference>
<dbReference type="InterPro" id="IPR012836">
    <property type="entry name" value="FlgF"/>
</dbReference>
<dbReference type="Pfam" id="PF00460">
    <property type="entry name" value="Flg_bb_rod"/>
    <property type="match status" value="1"/>
</dbReference>
<keyword evidence="3 4" id="KW-0975">Bacterial flagellum</keyword>
<feature type="domain" description="Flagellar basal body rod protein N-terminal" evidence="5">
    <location>
        <begin position="7"/>
        <end position="35"/>
    </location>
</feature>
<proteinExistence type="inferred from homology"/>
<keyword evidence="8" id="KW-0966">Cell projection</keyword>
<name>A0ABQ5V1K8_9PROT</name>
<dbReference type="InterPro" id="IPR037925">
    <property type="entry name" value="FlgE/F/G-like"/>
</dbReference>
<evidence type="ECO:0000259" key="7">
    <source>
        <dbReference type="Pfam" id="PF22692"/>
    </source>
</evidence>
<evidence type="ECO:0000256" key="4">
    <source>
        <dbReference type="RuleBase" id="RU362116"/>
    </source>
</evidence>
<dbReference type="Proteomes" id="UP001161390">
    <property type="component" value="Unassembled WGS sequence"/>
</dbReference>
<feature type="domain" description="Flagellar hook protein FlgE/F/G-like D1" evidence="7">
    <location>
        <begin position="88"/>
        <end position="153"/>
    </location>
</feature>
<dbReference type="NCBIfam" id="NF009332">
    <property type="entry name" value="PRK12690.1"/>
    <property type="match status" value="1"/>
</dbReference>
<evidence type="ECO:0000259" key="5">
    <source>
        <dbReference type="Pfam" id="PF00460"/>
    </source>
</evidence>
<dbReference type="RefSeq" id="WP_284372988.1">
    <property type="nucleotide sequence ID" value="NZ_BSNJ01000005.1"/>
</dbReference>
<keyword evidence="9" id="KW-1185">Reference proteome</keyword>
<feature type="domain" description="Flagellar basal-body/hook protein C-terminal" evidence="6">
    <location>
        <begin position="195"/>
        <end position="238"/>
    </location>
</feature>
<reference evidence="8" key="1">
    <citation type="journal article" date="2014" name="Int. J. Syst. Evol. Microbiol.">
        <title>Complete genome of a new Firmicutes species belonging to the dominant human colonic microbiota ('Ruminococcus bicirculans') reveals two chromosomes and a selective capacity to utilize plant glucans.</title>
        <authorList>
            <consortium name="NISC Comparative Sequencing Program"/>
            <person name="Wegmann U."/>
            <person name="Louis P."/>
            <person name="Goesmann A."/>
            <person name="Henrissat B."/>
            <person name="Duncan S.H."/>
            <person name="Flint H.J."/>
        </authorList>
    </citation>
    <scope>NUCLEOTIDE SEQUENCE</scope>
    <source>
        <strain evidence="8">NBRC 108216</strain>
    </source>
</reference>
<evidence type="ECO:0000313" key="8">
    <source>
        <dbReference type="EMBL" id="GLQ21438.1"/>
    </source>
</evidence>
<dbReference type="PANTHER" id="PTHR30435">
    <property type="entry name" value="FLAGELLAR PROTEIN"/>
    <property type="match status" value="1"/>
</dbReference>
<dbReference type="NCBIfam" id="TIGR03506">
    <property type="entry name" value="FlgEFG_subfam"/>
    <property type="match status" value="1"/>
</dbReference>
<dbReference type="InterPro" id="IPR010930">
    <property type="entry name" value="Flg_bb/hook_C_dom"/>
</dbReference>
<evidence type="ECO:0000256" key="2">
    <source>
        <dbReference type="ARBA" id="ARBA00009677"/>
    </source>
</evidence>
<accession>A0ABQ5V1K8</accession>
<comment type="similarity">
    <text evidence="2 4">Belongs to the flagella basal body rod proteins family.</text>
</comment>
<sequence length="244" mass="25780">MDNAIYTMLTRQSGLMREFSTVANNVANMGTTGFKAEHGVFTEFISRLENGSAAGLGGDSLSMGRLGAHATDFSDGGLKSTGGALDMAISGDGFFQVQTNAGPRLTRAGHFMLNADRVLVDPQGNAVMGAGGGEIAIPLEAANIQVGLDGTISSDGIEYGRIGVVTAAPDTLVREGGNLWNAPNTRPLEEAKIVSGFLEQSNVNPVLEMARMIEVQRHYDAGQSLMDLEDDRIRSVAQTVRQMS</sequence>
<evidence type="ECO:0000256" key="1">
    <source>
        <dbReference type="ARBA" id="ARBA00004117"/>
    </source>
</evidence>
<dbReference type="PANTHER" id="PTHR30435:SF19">
    <property type="entry name" value="FLAGELLAR BASAL-BODY ROD PROTEIN FLGG"/>
    <property type="match status" value="1"/>
</dbReference>
<dbReference type="InterPro" id="IPR001444">
    <property type="entry name" value="Flag_bb_rod_N"/>
</dbReference>
<dbReference type="Pfam" id="PF06429">
    <property type="entry name" value="Flg_bbr_C"/>
    <property type="match status" value="1"/>
</dbReference>
<dbReference type="Pfam" id="PF22692">
    <property type="entry name" value="LlgE_F_G_D1"/>
    <property type="match status" value="1"/>
</dbReference>
<dbReference type="EMBL" id="BSNJ01000005">
    <property type="protein sequence ID" value="GLQ21438.1"/>
    <property type="molecule type" value="Genomic_DNA"/>
</dbReference>
<gene>
    <name evidence="8" type="ORF">GCM10007854_23930</name>
</gene>
<evidence type="ECO:0000256" key="3">
    <source>
        <dbReference type="ARBA" id="ARBA00023143"/>
    </source>
</evidence>
<dbReference type="InterPro" id="IPR053967">
    <property type="entry name" value="LlgE_F_G-like_D1"/>
</dbReference>
<comment type="subcellular location">
    <subcellularLocation>
        <location evidence="1 4">Bacterial flagellum basal body</location>
    </subcellularLocation>
</comment>
<reference evidence="8" key="2">
    <citation type="submission" date="2023-01" db="EMBL/GenBank/DDBJ databases">
        <title>Draft genome sequence of Algimonas porphyrae strain NBRC 108216.</title>
        <authorList>
            <person name="Sun Q."/>
            <person name="Mori K."/>
        </authorList>
    </citation>
    <scope>NUCLEOTIDE SEQUENCE</scope>
    <source>
        <strain evidence="8">NBRC 108216</strain>
    </source>
</reference>
<keyword evidence="8" id="KW-0282">Flagellum</keyword>